<sequence length="78" mass="8927">MDEPPARRGRLFWICLLVLIEAAAWSVASIVTDSGTVRMLVALAVGGGFVLRYRDHIWGPDWREQLAEPRARQPNRRR</sequence>
<keyword evidence="1" id="KW-0472">Membrane</keyword>
<protein>
    <recommendedName>
        <fullName evidence="4">DUF2530 domain-containing protein</fullName>
    </recommendedName>
</protein>
<feature type="transmembrane region" description="Helical" evidence="1">
    <location>
        <begin position="12"/>
        <end position="31"/>
    </location>
</feature>
<dbReference type="RefSeq" id="WP_319955465.1">
    <property type="nucleotide sequence ID" value="NZ_JAXAVX010000012.1"/>
</dbReference>
<dbReference type="EMBL" id="JAXAVX010000012">
    <property type="protein sequence ID" value="MDX8153316.1"/>
    <property type="molecule type" value="Genomic_DNA"/>
</dbReference>
<dbReference type="Proteomes" id="UP001277761">
    <property type="component" value="Unassembled WGS sequence"/>
</dbReference>
<organism evidence="2 3">
    <name type="scientific">Patulibacter brassicae</name>
    <dbReference type="NCBI Taxonomy" id="1705717"/>
    <lineage>
        <taxon>Bacteria</taxon>
        <taxon>Bacillati</taxon>
        <taxon>Actinomycetota</taxon>
        <taxon>Thermoleophilia</taxon>
        <taxon>Solirubrobacterales</taxon>
        <taxon>Patulibacteraceae</taxon>
        <taxon>Patulibacter</taxon>
    </lineage>
</organism>
<name>A0ABU4VQV3_9ACTN</name>
<gene>
    <name evidence="2" type="ORF">SK069_17085</name>
</gene>
<accession>A0ABU4VQV3</accession>
<feature type="transmembrane region" description="Helical" evidence="1">
    <location>
        <begin position="37"/>
        <end position="53"/>
    </location>
</feature>
<keyword evidence="1" id="KW-0812">Transmembrane</keyword>
<evidence type="ECO:0000256" key="1">
    <source>
        <dbReference type="SAM" id="Phobius"/>
    </source>
</evidence>
<comment type="caution">
    <text evidence="2">The sequence shown here is derived from an EMBL/GenBank/DDBJ whole genome shotgun (WGS) entry which is preliminary data.</text>
</comment>
<evidence type="ECO:0000313" key="3">
    <source>
        <dbReference type="Proteomes" id="UP001277761"/>
    </source>
</evidence>
<reference evidence="2 3" key="1">
    <citation type="submission" date="2023-11" db="EMBL/GenBank/DDBJ databases">
        <authorList>
            <person name="Xu M."/>
            <person name="Jiang T."/>
        </authorList>
    </citation>
    <scope>NUCLEOTIDE SEQUENCE [LARGE SCALE GENOMIC DNA]</scope>
    <source>
        <strain evidence="2 3">SD</strain>
    </source>
</reference>
<evidence type="ECO:0008006" key="4">
    <source>
        <dbReference type="Google" id="ProtNLM"/>
    </source>
</evidence>
<evidence type="ECO:0000313" key="2">
    <source>
        <dbReference type="EMBL" id="MDX8153316.1"/>
    </source>
</evidence>
<keyword evidence="3" id="KW-1185">Reference proteome</keyword>
<keyword evidence="1" id="KW-1133">Transmembrane helix</keyword>
<proteinExistence type="predicted"/>